<gene>
    <name evidence="1" type="ORF">HCN44_002120</name>
</gene>
<dbReference type="EMBL" id="JACMRX010000001">
    <property type="protein sequence ID" value="KAF7996488.1"/>
    <property type="molecule type" value="Genomic_DNA"/>
</dbReference>
<evidence type="ECO:0000313" key="2">
    <source>
        <dbReference type="Proteomes" id="UP000639338"/>
    </source>
</evidence>
<reference evidence="1 2" key="1">
    <citation type="submission" date="2020-08" db="EMBL/GenBank/DDBJ databases">
        <title>Aphidius gifuensis genome sequencing and assembly.</title>
        <authorList>
            <person name="Du Z."/>
        </authorList>
    </citation>
    <scope>NUCLEOTIDE SEQUENCE [LARGE SCALE GENOMIC DNA]</scope>
    <source>
        <strain evidence="1">YNYX2018</strain>
        <tissue evidence="1">Adults</tissue>
    </source>
</reference>
<organism evidence="1 2">
    <name type="scientific">Aphidius gifuensis</name>
    <name type="common">Parasitoid wasp</name>
    <dbReference type="NCBI Taxonomy" id="684658"/>
    <lineage>
        <taxon>Eukaryota</taxon>
        <taxon>Metazoa</taxon>
        <taxon>Ecdysozoa</taxon>
        <taxon>Arthropoda</taxon>
        <taxon>Hexapoda</taxon>
        <taxon>Insecta</taxon>
        <taxon>Pterygota</taxon>
        <taxon>Neoptera</taxon>
        <taxon>Endopterygota</taxon>
        <taxon>Hymenoptera</taxon>
        <taxon>Apocrita</taxon>
        <taxon>Ichneumonoidea</taxon>
        <taxon>Braconidae</taxon>
        <taxon>Aphidiinae</taxon>
        <taxon>Aphidius</taxon>
    </lineage>
</organism>
<sequence length="149" mass="17297">MDLRDEQIDYSSVNSLVGNENIILKKSQSEINLIVRKGSTITQFDNETTENISFTLDKLKIDNKEYSFNKDDILLSQETQACQCEKCREECKKLTIQSRDILTSELINQGLEILDHQGVKHLPNEVSACFKKDSRMWLWKSHDTKKLNK</sequence>
<name>A0A834Y2F9_APHGI</name>
<dbReference type="OrthoDB" id="7697968at2759"/>
<protein>
    <submittedName>
        <fullName evidence="1">Uncharacterized protein</fullName>
    </submittedName>
</protein>
<keyword evidence="2" id="KW-1185">Reference proteome</keyword>
<dbReference type="AlphaFoldDB" id="A0A834Y2F9"/>
<proteinExistence type="predicted"/>
<accession>A0A834Y2F9</accession>
<evidence type="ECO:0000313" key="1">
    <source>
        <dbReference type="EMBL" id="KAF7996488.1"/>
    </source>
</evidence>
<comment type="caution">
    <text evidence="1">The sequence shown here is derived from an EMBL/GenBank/DDBJ whole genome shotgun (WGS) entry which is preliminary data.</text>
</comment>
<dbReference type="Proteomes" id="UP000639338">
    <property type="component" value="Unassembled WGS sequence"/>
</dbReference>